<sequence length="75" mass="8875">MMMMMMMMMMMLLMMKMIKKKKKKKRGRRKKKKKGRHSCFTANLIPSQSAAKIGTIDRESPRGFSEFIFRTVVIP</sequence>
<comment type="caution">
    <text evidence="3">The sequence shown here is derived from an EMBL/GenBank/DDBJ whole genome shotgun (WGS) entry which is preliminary data.</text>
</comment>
<feature type="region of interest" description="Disordered" evidence="1">
    <location>
        <begin position="19"/>
        <end position="39"/>
    </location>
</feature>
<evidence type="ECO:0000256" key="2">
    <source>
        <dbReference type="SAM" id="SignalP"/>
    </source>
</evidence>
<dbReference type="Proteomes" id="UP000762676">
    <property type="component" value="Unassembled WGS sequence"/>
</dbReference>
<accession>A0AAV4K1T8</accession>
<keyword evidence="2" id="KW-0732">Signal</keyword>
<evidence type="ECO:0008006" key="5">
    <source>
        <dbReference type="Google" id="ProtNLM"/>
    </source>
</evidence>
<feature type="chain" id="PRO_5043719238" description="Secreted protein" evidence="2">
    <location>
        <begin position="21"/>
        <end position="75"/>
    </location>
</feature>
<evidence type="ECO:0000313" key="3">
    <source>
        <dbReference type="EMBL" id="GFS27938.1"/>
    </source>
</evidence>
<feature type="signal peptide" evidence="2">
    <location>
        <begin position="1"/>
        <end position="20"/>
    </location>
</feature>
<dbReference type="AlphaFoldDB" id="A0AAV4K1T8"/>
<feature type="compositionally biased region" description="Basic residues" evidence="1">
    <location>
        <begin position="19"/>
        <end position="37"/>
    </location>
</feature>
<proteinExistence type="predicted"/>
<name>A0AAV4K1T8_9GAST</name>
<protein>
    <recommendedName>
        <fullName evidence="5">Secreted protein</fullName>
    </recommendedName>
</protein>
<organism evidence="3 4">
    <name type="scientific">Elysia marginata</name>
    <dbReference type="NCBI Taxonomy" id="1093978"/>
    <lineage>
        <taxon>Eukaryota</taxon>
        <taxon>Metazoa</taxon>
        <taxon>Spiralia</taxon>
        <taxon>Lophotrochozoa</taxon>
        <taxon>Mollusca</taxon>
        <taxon>Gastropoda</taxon>
        <taxon>Heterobranchia</taxon>
        <taxon>Euthyneura</taxon>
        <taxon>Panpulmonata</taxon>
        <taxon>Sacoglossa</taxon>
        <taxon>Placobranchoidea</taxon>
        <taxon>Plakobranchidae</taxon>
        <taxon>Elysia</taxon>
    </lineage>
</organism>
<reference evidence="3 4" key="1">
    <citation type="journal article" date="2021" name="Elife">
        <title>Chloroplast acquisition without the gene transfer in kleptoplastic sea slugs, Plakobranchus ocellatus.</title>
        <authorList>
            <person name="Maeda T."/>
            <person name="Takahashi S."/>
            <person name="Yoshida T."/>
            <person name="Shimamura S."/>
            <person name="Takaki Y."/>
            <person name="Nagai Y."/>
            <person name="Toyoda A."/>
            <person name="Suzuki Y."/>
            <person name="Arimoto A."/>
            <person name="Ishii H."/>
            <person name="Satoh N."/>
            <person name="Nishiyama T."/>
            <person name="Hasebe M."/>
            <person name="Maruyama T."/>
            <person name="Minagawa J."/>
            <person name="Obokata J."/>
            <person name="Shigenobu S."/>
        </authorList>
    </citation>
    <scope>NUCLEOTIDE SEQUENCE [LARGE SCALE GENOMIC DNA]</scope>
</reference>
<gene>
    <name evidence="3" type="ORF">ElyMa_005319300</name>
</gene>
<evidence type="ECO:0000256" key="1">
    <source>
        <dbReference type="SAM" id="MobiDB-lite"/>
    </source>
</evidence>
<keyword evidence="4" id="KW-1185">Reference proteome</keyword>
<dbReference type="EMBL" id="BMAT01010584">
    <property type="protein sequence ID" value="GFS27938.1"/>
    <property type="molecule type" value="Genomic_DNA"/>
</dbReference>
<evidence type="ECO:0000313" key="4">
    <source>
        <dbReference type="Proteomes" id="UP000762676"/>
    </source>
</evidence>